<gene>
    <name evidence="3" type="ORF">LY89DRAFT_752265</name>
</gene>
<organism evidence="3 4">
    <name type="scientific">Mollisia scopiformis</name>
    <name type="common">Conifer needle endophyte fungus</name>
    <name type="synonym">Phialocephala scopiformis</name>
    <dbReference type="NCBI Taxonomy" id="149040"/>
    <lineage>
        <taxon>Eukaryota</taxon>
        <taxon>Fungi</taxon>
        <taxon>Dikarya</taxon>
        <taxon>Ascomycota</taxon>
        <taxon>Pezizomycotina</taxon>
        <taxon>Leotiomycetes</taxon>
        <taxon>Helotiales</taxon>
        <taxon>Mollisiaceae</taxon>
        <taxon>Mollisia</taxon>
    </lineage>
</organism>
<accession>A0A194X290</accession>
<keyword evidence="1" id="KW-0732">Signal</keyword>
<evidence type="ECO:0000259" key="2">
    <source>
        <dbReference type="Pfam" id="PF01979"/>
    </source>
</evidence>
<dbReference type="SUPFAM" id="SSF51338">
    <property type="entry name" value="Composite domain of metallo-dependent hydrolases"/>
    <property type="match status" value="1"/>
</dbReference>
<dbReference type="GeneID" id="28830972"/>
<dbReference type="InterPro" id="IPR006680">
    <property type="entry name" value="Amidohydro-rel"/>
</dbReference>
<evidence type="ECO:0000256" key="1">
    <source>
        <dbReference type="SAM" id="SignalP"/>
    </source>
</evidence>
<dbReference type="OrthoDB" id="194468at2759"/>
<dbReference type="PANTHER" id="PTHR43135:SF3">
    <property type="entry name" value="ALPHA-D-RIBOSE 1-METHYLPHOSPHONATE 5-TRIPHOSPHATE DIPHOSPHATASE"/>
    <property type="match status" value="1"/>
</dbReference>
<dbReference type="EMBL" id="KQ947420">
    <property type="protein sequence ID" value="KUJ14320.1"/>
    <property type="molecule type" value="Genomic_DNA"/>
</dbReference>
<dbReference type="InterPro" id="IPR011059">
    <property type="entry name" value="Metal-dep_hydrolase_composite"/>
</dbReference>
<dbReference type="InterPro" id="IPR032466">
    <property type="entry name" value="Metal_Hydrolase"/>
</dbReference>
<dbReference type="Gene3D" id="2.30.40.10">
    <property type="entry name" value="Urease, subunit C, domain 1"/>
    <property type="match status" value="1"/>
</dbReference>
<dbReference type="Gene3D" id="3.40.50.10910">
    <property type="entry name" value="Amidohydrolase"/>
    <property type="match status" value="1"/>
</dbReference>
<dbReference type="AlphaFoldDB" id="A0A194X290"/>
<dbReference type="Gene3D" id="1.20.58.520">
    <property type="entry name" value="Amidohydrolase"/>
    <property type="match status" value="1"/>
</dbReference>
<protein>
    <recommendedName>
        <fullName evidence="2">Amidohydrolase-related domain-containing protein</fullName>
    </recommendedName>
</protein>
<dbReference type="Pfam" id="PF01979">
    <property type="entry name" value="Amidohydro_1"/>
    <property type="match status" value="1"/>
</dbReference>
<evidence type="ECO:0000313" key="3">
    <source>
        <dbReference type="EMBL" id="KUJ14320.1"/>
    </source>
</evidence>
<dbReference type="RefSeq" id="XP_018068675.1">
    <property type="nucleotide sequence ID" value="XM_018221246.1"/>
</dbReference>
<sequence length="419" mass="45800">MQPRIFFSTLSALQLLAAVGACPFHGHAQHTSLNNHRRSLPAESAKTSTDNIRVFDGCRFSLAKTICFDAGYIVDTNGCDEAEVKINGSGKFLIPGLIDSHLHLQDVASLEKFTSYGCTTAMHMNCEDYTQCDINAKQPGLASFIYAGRSAGGNGSAHEKTEPTRPKDTLIYPDTNVTQWTEWQFNNVSNFLKLTAEVNGPSTQQQIEMIRVAHYQYHKQAMTHAADLNAYSQAVESVTDGIQHVPDDGLLDNATIQQIKAQNQFVTPTLNVFKYAFSDPILASDYFGVQPGSNHTMSHVEANAKALYRAGVPLIAGTDSVGPLNLNGTIVTVPWGLSLHHELENLVQIVGMSPAEAINAATREAAKWHRVLDRGSIETGKRADLLMLNSDPLANISNTQDFEEIWVFGIEVAEVAKIV</sequence>
<dbReference type="InParanoid" id="A0A194X290"/>
<feature type="chain" id="PRO_5008267738" description="Amidohydrolase-related domain-containing protein" evidence="1">
    <location>
        <begin position="22"/>
        <end position="419"/>
    </location>
</feature>
<dbReference type="GO" id="GO:0016810">
    <property type="term" value="F:hydrolase activity, acting on carbon-nitrogen (but not peptide) bonds"/>
    <property type="evidence" value="ECO:0007669"/>
    <property type="project" value="InterPro"/>
</dbReference>
<name>A0A194X290_MOLSC</name>
<dbReference type="SUPFAM" id="SSF51556">
    <property type="entry name" value="Metallo-dependent hydrolases"/>
    <property type="match status" value="1"/>
</dbReference>
<dbReference type="STRING" id="149040.A0A194X290"/>
<proteinExistence type="predicted"/>
<dbReference type="PROSITE" id="PS51257">
    <property type="entry name" value="PROKAR_LIPOPROTEIN"/>
    <property type="match status" value="1"/>
</dbReference>
<dbReference type="Proteomes" id="UP000070700">
    <property type="component" value="Unassembled WGS sequence"/>
</dbReference>
<keyword evidence="4" id="KW-1185">Reference proteome</keyword>
<feature type="domain" description="Amidohydrolase-related" evidence="2">
    <location>
        <begin position="193"/>
        <end position="400"/>
    </location>
</feature>
<dbReference type="InterPro" id="IPR051781">
    <property type="entry name" value="Metallo-dep_Hydrolase"/>
</dbReference>
<dbReference type="KEGG" id="psco:LY89DRAFT_752265"/>
<evidence type="ECO:0000313" key="4">
    <source>
        <dbReference type="Proteomes" id="UP000070700"/>
    </source>
</evidence>
<feature type="signal peptide" evidence="1">
    <location>
        <begin position="1"/>
        <end position="21"/>
    </location>
</feature>
<dbReference type="Gene3D" id="3.30.110.90">
    <property type="entry name" value="Amidohydrolase"/>
    <property type="match status" value="1"/>
</dbReference>
<reference evidence="3 4" key="1">
    <citation type="submission" date="2015-10" db="EMBL/GenBank/DDBJ databases">
        <title>Full genome of DAOMC 229536 Phialocephala scopiformis, a fungal endophyte of spruce producing the potent anti-insectan compound rugulosin.</title>
        <authorList>
            <consortium name="DOE Joint Genome Institute"/>
            <person name="Walker A.K."/>
            <person name="Frasz S.L."/>
            <person name="Seifert K.A."/>
            <person name="Miller J.D."/>
            <person name="Mondo S.J."/>
            <person name="Labutti K."/>
            <person name="Lipzen A."/>
            <person name="Dockter R."/>
            <person name="Kennedy M."/>
            <person name="Grigoriev I.V."/>
            <person name="Spatafora J.W."/>
        </authorList>
    </citation>
    <scope>NUCLEOTIDE SEQUENCE [LARGE SCALE GENOMIC DNA]</scope>
    <source>
        <strain evidence="3 4">CBS 120377</strain>
    </source>
</reference>
<dbReference type="PANTHER" id="PTHR43135">
    <property type="entry name" value="ALPHA-D-RIBOSE 1-METHYLPHOSPHONATE 5-TRIPHOSPHATE DIPHOSPHATASE"/>
    <property type="match status" value="1"/>
</dbReference>